<organism evidence="1 2">
    <name type="scientific">Zobellia galactanivorans (strain DSM 12802 / CCUG 47099 / CIP 106680 / NCIMB 13871 / Dsij)</name>
    <dbReference type="NCBI Taxonomy" id="63186"/>
    <lineage>
        <taxon>Bacteria</taxon>
        <taxon>Pseudomonadati</taxon>
        <taxon>Bacteroidota</taxon>
        <taxon>Flavobacteriia</taxon>
        <taxon>Flavobacteriales</taxon>
        <taxon>Flavobacteriaceae</taxon>
        <taxon>Zobellia</taxon>
    </lineage>
</organism>
<dbReference type="AlphaFoldDB" id="G0L0Q3"/>
<reference evidence="1 2" key="2">
    <citation type="journal article" date="2012" name="Environ. Microbiol.">
        <title>Characterization of the first alginolytic operons in a marine bacterium: from their emergence in marine Flavobacteriia to their independent transfers to marine Proteobacteria and human gut Bacteroides.</title>
        <authorList>
            <person name="Thomas F."/>
            <person name="Barbeyron T."/>
            <person name="Tonon T."/>
            <person name="Genicot S."/>
            <person name="Czjzek M."/>
            <person name="Michel G."/>
        </authorList>
    </citation>
    <scope>NUCLEOTIDE SEQUENCE [LARGE SCALE GENOMIC DNA]</scope>
    <source>
        <strain evidence="2">DSM 12802 / CCUG 47099 / CIP 106680 / NCIMB 13871 / Dsij</strain>
    </source>
</reference>
<dbReference type="KEGG" id="zga:ZOBELLIA_3424"/>
<keyword evidence="2" id="KW-1185">Reference proteome</keyword>
<dbReference type="OrthoDB" id="8910972at2"/>
<dbReference type="HOGENOM" id="CLU_794427_0_0_10"/>
<dbReference type="Proteomes" id="UP000008898">
    <property type="component" value="Chromosome"/>
</dbReference>
<reference evidence="2" key="1">
    <citation type="submission" date="2009-07" db="EMBL/GenBank/DDBJ databases">
        <title>Complete genome sequence of Zobellia galactanivorans Dsij.</title>
        <authorList>
            <consortium name="Genoscope - CEA"/>
        </authorList>
    </citation>
    <scope>NUCLEOTIDE SEQUENCE [LARGE SCALE GENOMIC DNA]</scope>
    <source>
        <strain evidence="2">DSM 12802 / CCUG 47099 / CIP 106680 / NCIMB 13871 / Dsij</strain>
    </source>
</reference>
<accession>G0L0Q3</accession>
<proteinExistence type="predicted"/>
<dbReference type="RefSeq" id="WP_013994752.1">
    <property type="nucleotide sequence ID" value="NC_015844.1"/>
</dbReference>
<sequence>MKNNFTIFYSWQSDLKGKSNRNLINNCLEKAIKELKKNSQNEFHLEINLDRDTRNKSGSPSISKTIFDKINTTDVFVADVSIINNNLYNRVFKSRLTPNPNVLIELGYAINLLGWERIICVNNLKYGKNEILPFDIRGHRITSYDSQNPQSKKQLQSTLKSAISSIINEYENIEERHHLTEHNRHDKLIWEKFKAICSETMLHDSISQAVDSLFTTKYYFDKWDNFADFYRTTDNHFINRDLDIKIKDFLIEIDRFNSICMSKFFQKKDDAMDEIRAMKSAGIEITEDIKREYYQSVVYMIKKDPYPEEEWRDADKRNMKTQDVLFEKGQEVKAAYQNLVLEVKKRGLN</sequence>
<dbReference type="EMBL" id="FP476056">
    <property type="protein sequence ID" value="CAZ97562.1"/>
    <property type="molecule type" value="Genomic_DNA"/>
</dbReference>
<dbReference type="PATRIC" id="fig|63186.3.peg.3335"/>
<name>G0L0Q3_ZOBGA</name>
<protein>
    <recommendedName>
        <fullName evidence="3">CD-NTase-associated protein 12/Pycsar effector protein TIR domain-containing protein</fullName>
    </recommendedName>
</protein>
<dbReference type="STRING" id="63186.ZOBELLIA_3424"/>
<evidence type="ECO:0008006" key="3">
    <source>
        <dbReference type="Google" id="ProtNLM"/>
    </source>
</evidence>
<gene>
    <name evidence="1" type="ordered locus">zobellia_3424</name>
</gene>
<evidence type="ECO:0000313" key="2">
    <source>
        <dbReference type="Proteomes" id="UP000008898"/>
    </source>
</evidence>
<evidence type="ECO:0000313" key="1">
    <source>
        <dbReference type="EMBL" id="CAZ97562.1"/>
    </source>
</evidence>